<feature type="binding site" evidence="12">
    <location>
        <position position="13"/>
    </location>
    <ligand>
        <name>NAD(+)</name>
        <dbReference type="ChEBI" id="CHEBI:57540"/>
    </ligand>
</feature>
<dbReference type="OrthoDB" id="9803628at2"/>
<feature type="binding site" evidence="12">
    <location>
        <position position="163"/>
    </location>
    <ligand>
        <name>NAD(+)</name>
        <dbReference type="ChEBI" id="CHEBI:57540"/>
    </ligand>
</feature>
<gene>
    <name evidence="13" type="ORF">DFR39_104342</name>
</gene>
<dbReference type="Gene3D" id="3.40.50.720">
    <property type="entry name" value="NAD(P)-binding Rossmann-like Domain"/>
    <property type="match status" value="1"/>
</dbReference>
<feature type="binding site" evidence="12">
    <location>
        <position position="92"/>
    </location>
    <ligand>
        <name>NAD(+)</name>
        <dbReference type="ChEBI" id="CHEBI:57540"/>
    </ligand>
</feature>
<comment type="similarity">
    <text evidence="2 9">Belongs to the short-chain dehydrogenases/reductases (SDR) family. FabI subfamily.</text>
</comment>
<evidence type="ECO:0000256" key="2">
    <source>
        <dbReference type="ARBA" id="ARBA00009233"/>
    </source>
</evidence>
<comment type="catalytic activity">
    <reaction evidence="9">
        <text>a 2,3-saturated acyl-[ACP] + NAD(+) = a (2E)-enoyl-[ACP] + NADH + H(+)</text>
        <dbReference type="Rhea" id="RHEA:10240"/>
        <dbReference type="Rhea" id="RHEA-COMP:9925"/>
        <dbReference type="Rhea" id="RHEA-COMP:9926"/>
        <dbReference type="ChEBI" id="CHEBI:15378"/>
        <dbReference type="ChEBI" id="CHEBI:57540"/>
        <dbReference type="ChEBI" id="CHEBI:57945"/>
        <dbReference type="ChEBI" id="CHEBI:78784"/>
        <dbReference type="ChEBI" id="CHEBI:78785"/>
        <dbReference type="EC" id="1.3.1.9"/>
    </reaction>
</comment>
<proteinExistence type="inferred from homology"/>
<evidence type="ECO:0000256" key="10">
    <source>
        <dbReference type="PIRSR" id="PIRSR000094-1"/>
    </source>
</evidence>
<evidence type="ECO:0000256" key="12">
    <source>
        <dbReference type="PIRSR" id="PIRSR000094-3"/>
    </source>
</evidence>
<organism evidence="13 14">
    <name type="scientific">Roseateles asaccharophilus</name>
    <dbReference type="NCBI Taxonomy" id="582607"/>
    <lineage>
        <taxon>Bacteria</taxon>
        <taxon>Pseudomonadati</taxon>
        <taxon>Pseudomonadota</taxon>
        <taxon>Betaproteobacteria</taxon>
        <taxon>Burkholderiales</taxon>
        <taxon>Sphaerotilaceae</taxon>
        <taxon>Roseateles</taxon>
    </lineage>
</organism>
<protein>
    <recommendedName>
        <fullName evidence="9">Enoyl-[acyl-carrier-protein] reductase [NADH]</fullName>
        <ecNumber evidence="9">1.3.1.9</ecNumber>
    </recommendedName>
</protein>
<evidence type="ECO:0000256" key="7">
    <source>
        <dbReference type="ARBA" id="ARBA00023098"/>
    </source>
</evidence>
<keyword evidence="5 9" id="KW-0560">Oxidoreductase</keyword>
<keyword evidence="14" id="KW-1185">Reference proteome</keyword>
<feature type="active site" description="Proton acceptor" evidence="10">
    <location>
        <position position="156"/>
    </location>
</feature>
<evidence type="ECO:0000313" key="13">
    <source>
        <dbReference type="EMBL" id="TDP09777.1"/>
    </source>
</evidence>
<dbReference type="PANTHER" id="PTHR43159">
    <property type="entry name" value="ENOYL-[ACYL-CARRIER-PROTEIN] REDUCTASE"/>
    <property type="match status" value="1"/>
</dbReference>
<feature type="binding site" evidence="12">
    <location>
        <begin position="192"/>
        <end position="196"/>
    </location>
    <ligand>
        <name>NAD(+)</name>
        <dbReference type="ChEBI" id="CHEBI:57540"/>
    </ligand>
</feature>
<dbReference type="RefSeq" id="WP_133603735.1">
    <property type="nucleotide sequence ID" value="NZ_JAUFPJ010000004.1"/>
</dbReference>
<dbReference type="AlphaFoldDB" id="A0A4R6N4N8"/>
<keyword evidence="6 9" id="KW-0520">NAD</keyword>
<dbReference type="InterPro" id="IPR014358">
    <property type="entry name" value="Enoyl-ACP_Rdtase_NADH"/>
</dbReference>
<evidence type="ECO:0000256" key="6">
    <source>
        <dbReference type="ARBA" id="ARBA00023027"/>
    </source>
</evidence>
<dbReference type="Pfam" id="PF13561">
    <property type="entry name" value="adh_short_C2"/>
    <property type="match status" value="1"/>
</dbReference>
<dbReference type="EC" id="1.3.1.9" evidence="9"/>
<dbReference type="UniPathway" id="UPA00094"/>
<feature type="active site" description="Proton acceptor" evidence="10">
    <location>
        <position position="146"/>
    </location>
</feature>
<dbReference type="NCBIfam" id="NF005422">
    <property type="entry name" value="PRK06997.1"/>
    <property type="match status" value="1"/>
</dbReference>
<comment type="caution">
    <text evidence="13">The sequence shown here is derived from an EMBL/GenBank/DDBJ whole genome shotgun (WGS) entry which is preliminary data.</text>
</comment>
<dbReference type="SUPFAM" id="SSF51735">
    <property type="entry name" value="NAD(P)-binding Rossmann-fold domains"/>
    <property type="match status" value="1"/>
</dbReference>
<feature type="binding site" evidence="12">
    <location>
        <begin position="19"/>
        <end position="20"/>
    </location>
    <ligand>
        <name>NAD(+)</name>
        <dbReference type="ChEBI" id="CHEBI:57540"/>
    </ligand>
</feature>
<dbReference type="InterPro" id="IPR036291">
    <property type="entry name" value="NAD(P)-bd_dom_sf"/>
</dbReference>
<feature type="binding site" evidence="11">
    <location>
        <position position="95"/>
    </location>
    <ligand>
        <name>substrate</name>
    </ligand>
</feature>
<evidence type="ECO:0000256" key="9">
    <source>
        <dbReference type="PIRNR" id="PIRNR000094"/>
    </source>
</evidence>
<reference evidence="13 14" key="1">
    <citation type="submission" date="2019-03" db="EMBL/GenBank/DDBJ databases">
        <title>Genomic Encyclopedia of Type Strains, Phase IV (KMG-IV): sequencing the most valuable type-strain genomes for metagenomic binning, comparative biology and taxonomic classification.</title>
        <authorList>
            <person name="Goeker M."/>
        </authorList>
    </citation>
    <scope>NUCLEOTIDE SEQUENCE [LARGE SCALE GENOMIC DNA]</scope>
    <source>
        <strain evidence="13 14">DSM 25082</strain>
    </source>
</reference>
<evidence type="ECO:0000313" key="14">
    <source>
        <dbReference type="Proteomes" id="UP000295357"/>
    </source>
</evidence>
<name>A0A4R6N4N8_9BURK</name>
<evidence type="ECO:0000256" key="11">
    <source>
        <dbReference type="PIRSR" id="PIRSR000094-2"/>
    </source>
</evidence>
<dbReference type="InterPro" id="IPR002347">
    <property type="entry name" value="SDR_fam"/>
</dbReference>
<evidence type="ECO:0000256" key="4">
    <source>
        <dbReference type="ARBA" id="ARBA00022832"/>
    </source>
</evidence>
<dbReference type="GO" id="GO:0004318">
    <property type="term" value="F:enoyl-[acyl-carrier-protein] reductase (NADH) activity"/>
    <property type="evidence" value="ECO:0007669"/>
    <property type="project" value="UniProtKB-EC"/>
</dbReference>
<sequence length="261" mass="27855">MGFLAGKRLLITGVLSNRSIAYGIARACHREGAELAFSYQGERFKDRITEFAAEFGSKLVFDCDVSDDAQIERLFAQLGEAWPEFDGFVHSIGFAPREAIAGDFLEGLTRENFRIAHDISAYSFPAMAKAAAPRLRAGSSLLTLSYLGAERYVPNYNTMGLAKASLEASVRYLAYSLGAKGVRVNGISAGPIKTLAASGIKDFGKLLNAFAASAPIRRNVTIDDVGNTAAFLFSDLAGGISSEVIYVDGGFSHVALADEAS</sequence>
<dbReference type="PIRSF" id="PIRSF000094">
    <property type="entry name" value="Enoyl-ACP_rdct"/>
    <property type="match status" value="1"/>
</dbReference>
<feature type="binding site" evidence="12">
    <location>
        <position position="40"/>
    </location>
    <ligand>
        <name>NAD(+)</name>
        <dbReference type="ChEBI" id="CHEBI:57540"/>
    </ligand>
</feature>
<evidence type="ECO:0000256" key="8">
    <source>
        <dbReference type="ARBA" id="ARBA00023160"/>
    </source>
</evidence>
<accession>A0A4R6N4N8</accession>
<comment type="pathway">
    <text evidence="1">Lipid metabolism; fatty acid biosynthesis.</text>
</comment>
<dbReference type="Proteomes" id="UP000295357">
    <property type="component" value="Unassembled WGS sequence"/>
</dbReference>
<dbReference type="CDD" id="cd05372">
    <property type="entry name" value="ENR_SDR"/>
    <property type="match status" value="1"/>
</dbReference>
<dbReference type="PRINTS" id="PR00081">
    <property type="entry name" value="GDHRDH"/>
</dbReference>
<dbReference type="EMBL" id="SNXE01000004">
    <property type="protein sequence ID" value="TDP09777.1"/>
    <property type="molecule type" value="Genomic_DNA"/>
</dbReference>
<keyword evidence="3 9" id="KW-0444">Lipid biosynthesis</keyword>
<keyword evidence="7" id="KW-0443">Lipid metabolism</keyword>
<feature type="binding site" evidence="12">
    <location>
        <begin position="64"/>
        <end position="65"/>
    </location>
    <ligand>
        <name>NAD(+)</name>
        <dbReference type="ChEBI" id="CHEBI:57540"/>
    </ligand>
</feature>
<evidence type="ECO:0000256" key="1">
    <source>
        <dbReference type="ARBA" id="ARBA00005194"/>
    </source>
</evidence>
<evidence type="ECO:0000256" key="5">
    <source>
        <dbReference type="ARBA" id="ARBA00023002"/>
    </source>
</evidence>
<dbReference type="GO" id="GO:0006633">
    <property type="term" value="P:fatty acid biosynthetic process"/>
    <property type="evidence" value="ECO:0007669"/>
    <property type="project" value="UniProtKB-UniPathway"/>
</dbReference>
<dbReference type="Gene3D" id="1.10.8.400">
    <property type="entry name" value="Enoyl acyl carrier protein reductase"/>
    <property type="match status" value="1"/>
</dbReference>
<keyword evidence="8 9" id="KW-0275">Fatty acid biosynthesis</keyword>
<dbReference type="PANTHER" id="PTHR43159:SF2">
    <property type="entry name" value="ENOYL-[ACYL-CARRIER-PROTEIN] REDUCTASE [NADH], CHLOROPLASTIC"/>
    <property type="match status" value="1"/>
</dbReference>
<dbReference type="FunFam" id="3.40.50.720:FF:000054">
    <property type="entry name" value="Enoyl-[acyl-carrier-protein] reductase [NADH]"/>
    <property type="match status" value="1"/>
</dbReference>
<evidence type="ECO:0000256" key="3">
    <source>
        <dbReference type="ARBA" id="ARBA00022516"/>
    </source>
</evidence>
<keyword evidence="4" id="KW-0276">Fatty acid metabolism</keyword>